<gene>
    <name evidence="7" type="primary">SC3_2</name>
    <name evidence="7" type="ORF">Clacol_010543</name>
</gene>
<dbReference type="InterPro" id="IPR001338">
    <property type="entry name" value="Class_I_Hydrophobin"/>
</dbReference>
<dbReference type="AlphaFoldDB" id="A0AAV5ANJ8"/>
<evidence type="ECO:0000256" key="2">
    <source>
        <dbReference type="ARBA" id="ARBA00010446"/>
    </source>
</evidence>
<evidence type="ECO:0000256" key="3">
    <source>
        <dbReference type="ARBA" id="ARBA00022512"/>
    </source>
</evidence>
<keyword evidence="4 6" id="KW-0964">Secreted</keyword>
<dbReference type="GO" id="GO:0009277">
    <property type="term" value="C:fungal-type cell wall"/>
    <property type="evidence" value="ECO:0007669"/>
    <property type="project" value="InterPro"/>
</dbReference>
<comment type="subcellular location">
    <subcellularLocation>
        <location evidence="1 6">Secreted</location>
        <location evidence="1 6">Cell wall</location>
    </subcellularLocation>
</comment>
<dbReference type="Proteomes" id="UP001050691">
    <property type="component" value="Unassembled WGS sequence"/>
</dbReference>
<evidence type="ECO:0000256" key="6">
    <source>
        <dbReference type="RuleBase" id="RU365009"/>
    </source>
</evidence>
<organism evidence="7 8">
    <name type="scientific">Clathrus columnatus</name>
    <dbReference type="NCBI Taxonomy" id="1419009"/>
    <lineage>
        <taxon>Eukaryota</taxon>
        <taxon>Fungi</taxon>
        <taxon>Dikarya</taxon>
        <taxon>Basidiomycota</taxon>
        <taxon>Agaricomycotina</taxon>
        <taxon>Agaricomycetes</taxon>
        <taxon>Phallomycetidae</taxon>
        <taxon>Phallales</taxon>
        <taxon>Clathraceae</taxon>
        <taxon>Clathrus</taxon>
    </lineage>
</organism>
<comment type="similarity">
    <text evidence="2 6">Belongs to the fungal hydrophobin family.</text>
</comment>
<proteinExistence type="inferred from homology"/>
<dbReference type="EMBL" id="BPWL01000016">
    <property type="protein sequence ID" value="GJJ16247.1"/>
    <property type="molecule type" value="Genomic_DNA"/>
</dbReference>
<dbReference type="SMART" id="SM00075">
    <property type="entry name" value="HYDRO"/>
    <property type="match status" value="1"/>
</dbReference>
<protein>
    <recommendedName>
        <fullName evidence="6">Hydrophobin</fullName>
    </recommendedName>
</protein>
<keyword evidence="8" id="KW-1185">Reference proteome</keyword>
<comment type="caution">
    <text evidence="7">The sequence shown here is derived from an EMBL/GenBank/DDBJ whole genome shotgun (WGS) entry which is preliminary data.</text>
</comment>
<evidence type="ECO:0000256" key="5">
    <source>
        <dbReference type="ARBA" id="ARBA00023157"/>
    </source>
</evidence>
<evidence type="ECO:0000256" key="1">
    <source>
        <dbReference type="ARBA" id="ARBA00004191"/>
    </source>
</evidence>
<feature type="signal peptide" evidence="6">
    <location>
        <begin position="1"/>
        <end position="19"/>
    </location>
</feature>
<keyword evidence="3 6" id="KW-0134">Cell wall</keyword>
<accession>A0AAV5ANJ8</accession>
<name>A0AAV5ANJ8_9AGAM</name>
<reference evidence="7" key="1">
    <citation type="submission" date="2021-10" db="EMBL/GenBank/DDBJ databases">
        <title>De novo Genome Assembly of Clathrus columnatus (Basidiomycota, Fungi) Using Illumina and Nanopore Sequence Data.</title>
        <authorList>
            <person name="Ogiso-Tanaka E."/>
            <person name="Itagaki H."/>
            <person name="Hosoya T."/>
            <person name="Hosaka K."/>
        </authorList>
    </citation>
    <scope>NUCLEOTIDE SEQUENCE</scope>
    <source>
        <strain evidence="7">MO-923</strain>
    </source>
</reference>
<evidence type="ECO:0000313" key="7">
    <source>
        <dbReference type="EMBL" id="GJJ16247.1"/>
    </source>
</evidence>
<dbReference type="CDD" id="cd23507">
    <property type="entry name" value="hydrophobin_I"/>
    <property type="match status" value="1"/>
</dbReference>
<dbReference type="GO" id="GO:0005199">
    <property type="term" value="F:structural constituent of cell wall"/>
    <property type="evidence" value="ECO:0007669"/>
    <property type="project" value="InterPro"/>
</dbReference>
<evidence type="ECO:0000313" key="8">
    <source>
        <dbReference type="Proteomes" id="UP001050691"/>
    </source>
</evidence>
<dbReference type="Pfam" id="PF01185">
    <property type="entry name" value="Hydrophobin"/>
    <property type="match status" value="1"/>
</dbReference>
<keyword evidence="5 6" id="KW-1015">Disulfide bond</keyword>
<sequence>MQFKTLFFIVPLMATLAMASPTPTGVSQCNTGTISCCNTVQSASSSPVSSLLGLLGIVVGDVTALVGLGCTPLSVIGIGSGVSCTPTTRLLQ</sequence>
<keyword evidence="6" id="KW-0732">Signal</keyword>
<evidence type="ECO:0000256" key="4">
    <source>
        <dbReference type="ARBA" id="ARBA00022525"/>
    </source>
</evidence>
<feature type="chain" id="PRO_5043099888" description="Hydrophobin" evidence="6">
    <location>
        <begin position="20"/>
        <end position="92"/>
    </location>
</feature>